<evidence type="ECO:0000259" key="3">
    <source>
        <dbReference type="PROSITE" id="PS51635"/>
    </source>
</evidence>
<organism evidence="4 5">
    <name type="scientific">Clostridium algifaecis</name>
    <dbReference type="NCBI Taxonomy" id="1472040"/>
    <lineage>
        <taxon>Bacteria</taxon>
        <taxon>Bacillati</taxon>
        <taxon>Bacillota</taxon>
        <taxon>Clostridia</taxon>
        <taxon>Eubacteriales</taxon>
        <taxon>Clostridiaceae</taxon>
        <taxon>Clostridium</taxon>
    </lineage>
</organism>
<gene>
    <name evidence="4" type="ORF">J2Z42_000520</name>
</gene>
<keyword evidence="2" id="KW-0442">Lipid degradation</keyword>
<dbReference type="PROSITE" id="PS51635">
    <property type="entry name" value="PNPLA"/>
    <property type="match status" value="1"/>
</dbReference>
<evidence type="ECO:0000256" key="1">
    <source>
        <dbReference type="ARBA" id="ARBA00023098"/>
    </source>
</evidence>
<dbReference type="EMBL" id="JAGGLM010000001">
    <property type="protein sequence ID" value="MBP2031855.1"/>
    <property type="molecule type" value="Genomic_DNA"/>
</dbReference>
<feature type="active site" description="Nucleophile" evidence="2">
    <location>
        <position position="38"/>
    </location>
</feature>
<dbReference type="InterPro" id="IPR002641">
    <property type="entry name" value="PNPLA_dom"/>
</dbReference>
<dbReference type="SUPFAM" id="SSF52151">
    <property type="entry name" value="FabD/lysophospholipase-like"/>
    <property type="match status" value="1"/>
</dbReference>
<dbReference type="CDD" id="cd07207">
    <property type="entry name" value="Pat_ExoU_VipD_like"/>
    <property type="match status" value="1"/>
</dbReference>
<protein>
    <submittedName>
        <fullName evidence="4">NTE family protein</fullName>
    </submittedName>
</protein>
<dbReference type="InterPro" id="IPR052580">
    <property type="entry name" value="Lipid_Hydrolase"/>
</dbReference>
<accession>A0ABS4KP93</accession>
<dbReference type="PANTHER" id="PTHR46394">
    <property type="entry name" value="ANNEXIN"/>
    <property type="match status" value="1"/>
</dbReference>
<feature type="short sequence motif" description="GXGXXG" evidence="2">
    <location>
        <begin position="9"/>
        <end position="14"/>
    </location>
</feature>
<feature type="short sequence motif" description="DGA/G" evidence="2">
    <location>
        <begin position="186"/>
        <end position="188"/>
    </location>
</feature>
<dbReference type="Proteomes" id="UP001519307">
    <property type="component" value="Unassembled WGS sequence"/>
</dbReference>
<evidence type="ECO:0000313" key="4">
    <source>
        <dbReference type="EMBL" id="MBP2031855.1"/>
    </source>
</evidence>
<comment type="caution">
    <text evidence="4">The sequence shown here is derived from an EMBL/GenBank/DDBJ whole genome shotgun (WGS) entry which is preliminary data.</text>
</comment>
<dbReference type="PANTHER" id="PTHR46394:SF1">
    <property type="entry name" value="PNPLA DOMAIN-CONTAINING PROTEIN"/>
    <property type="match status" value="1"/>
</dbReference>
<dbReference type="RefSeq" id="WP_209700779.1">
    <property type="nucleotide sequence ID" value="NZ_JAGGLM010000001.1"/>
</dbReference>
<dbReference type="Gene3D" id="3.40.1090.10">
    <property type="entry name" value="Cytosolic phospholipase A2 catalytic domain"/>
    <property type="match status" value="1"/>
</dbReference>
<feature type="short sequence motif" description="GXSXG" evidence="2">
    <location>
        <begin position="36"/>
        <end position="40"/>
    </location>
</feature>
<keyword evidence="2" id="KW-0378">Hydrolase</keyword>
<feature type="domain" description="PNPLA" evidence="3">
    <location>
        <begin position="5"/>
        <end position="199"/>
    </location>
</feature>
<dbReference type="InterPro" id="IPR016035">
    <property type="entry name" value="Acyl_Trfase/lysoPLipase"/>
</dbReference>
<keyword evidence="1 2" id="KW-0443">Lipid metabolism</keyword>
<evidence type="ECO:0000313" key="5">
    <source>
        <dbReference type="Proteomes" id="UP001519307"/>
    </source>
</evidence>
<reference evidence="4 5" key="1">
    <citation type="submission" date="2021-03" db="EMBL/GenBank/DDBJ databases">
        <title>Genomic Encyclopedia of Type Strains, Phase IV (KMG-IV): sequencing the most valuable type-strain genomes for metagenomic binning, comparative biology and taxonomic classification.</title>
        <authorList>
            <person name="Goeker M."/>
        </authorList>
    </citation>
    <scope>NUCLEOTIDE SEQUENCE [LARGE SCALE GENOMIC DNA]</scope>
    <source>
        <strain evidence="4 5">DSM 28783</strain>
    </source>
</reference>
<evidence type="ECO:0000256" key="2">
    <source>
        <dbReference type="PROSITE-ProRule" id="PRU01161"/>
    </source>
</evidence>
<proteinExistence type="predicted"/>
<sequence>MKIDVVFDGGGVKGIGLIGAICCFQDHGYEFNRLAGTSAGAIIASLLAVGYSGEELKSIMMELDCDMFFKKKRIYDMNILKKSINLFKDKGIYSGDNVENYIRSLILKKCQNRFSDISKDGVSRLKIVASNVTEKDIMILPDDLNKYDIDPMNFEISKAVRMSLSIPLYFKPVKFYHDNDCSYVVDGGILSNFPIWIFDTKNTPIRPTIGFKLVDVSKEYKASKRMDFISYIFDIVGTMMDKNEEIYVKDKDAVRTVFIPTLGVKTTEFNISREMRMQLFNSGYESAEKFLKFWDFDKYVRDYCI</sequence>
<feature type="active site" description="Proton acceptor" evidence="2">
    <location>
        <position position="186"/>
    </location>
</feature>
<dbReference type="Pfam" id="PF01734">
    <property type="entry name" value="Patatin"/>
    <property type="match status" value="1"/>
</dbReference>
<keyword evidence="5" id="KW-1185">Reference proteome</keyword>
<name>A0ABS4KP93_9CLOT</name>